<evidence type="ECO:0000313" key="12">
    <source>
        <dbReference type="Proteomes" id="UP000005220"/>
    </source>
</evidence>
<evidence type="ECO:0000256" key="3">
    <source>
        <dbReference type="ARBA" id="ARBA00017689"/>
    </source>
</evidence>
<dbReference type="RefSeq" id="XP_003957556.1">
    <property type="nucleotide sequence ID" value="XM_003957507.1"/>
</dbReference>
<dbReference type="GO" id="GO:0051082">
    <property type="term" value="F:unfolded protein binding"/>
    <property type="evidence" value="ECO:0007669"/>
    <property type="project" value="EnsemblFungi"/>
</dbReference>
<dbReference type="PANTHER" id="PTHR31586">
    <property type="entry name" value="CYTOCHROME C OXIDASE PROTEIN 20"/>
    <property type="match status" value="1"/>
</dbReference>
<proteinExistence type="inferred from homology"/>
<dbReference type="InterPro" id="IPR022533">
    <property type="entry name" value="Cox20"/>
</dbReference>
<reference evidence="11 12" key="1">
    <citation type="journal article" date="2011" name="Proc. Natl. Acad. Sci. U.S.A.">
        <title>Evolutionary erosion of yeast sex chromosomes by mating-type switching accidents.</title>
        <authorList>
            <person name="Gordon J.L."/>
            <person name="Armisen D."/>
            <person name="Proux-Wera E."/>
            <person name="Oheigeartaigh S.S."/>
            <person name="Byrne K.P."/>
            <person name="Wolfe K.H."/>
        </authorList>
    </citation>
    <scope>NUCLEOTIDE SEQUENCE [LARGE SCALE GENOMIC DNA]</scope>
    <source>
        <strain evidence="12">ATCC 22294 / BCRC 22015 / CBS 2517 / CECT 1963 / NBRC 1671 / NRRL Y-8276</strain>
    </source>
</reference>
<comment type="similarity">
    <text evidence="2 9">Belongs to the COX20 family.</text>
</comment>
<keyword evidence="7 9" id="KW-0496">Mitochondrion</keyword>
<dbReference type="EMBL" id="HE650825">
    <property type="protein sequence ID" value="CCF58421.1"/>
    <property type="molecule type" value="Genomic_DNA"/>
</dbReference>
<evidence type="ECO:0000313" key="11">
    <source>
        <dbReference type="EMBL" id="CCF58421.1"/>
    </source>
</evidence>
<dbReference type="FunCoup" id="H2AVM1">
    <property type="interactions" value="271"/>
</dbReference>
<dbReference type="HOGENOM" id="CLU_125578_0_0_1"/>
<dbReference type="eggNOG" id="ENOG502S3BD">
    <property type="taxonomic scope" value="Eukaryota"/>
</dbReference>
<keyword evidence="5 9" id="KW-0999">Mitochondrion inner membrane</keyword>
<evidence type="ECO:0000256" key="5">
    <source>
        <dbReference type="ARBA" id="ARBA00022792"/>
    </source>
</evidence>
<sequence>MQDTGSSDSAVNYSQGQKILLRDTSPRFEDTTTTGTNDAKAELKQAVNSISLADFKLVNLATIPCFRNAGMIGFSSMLIFGSITFLYNRNITKATNWSAMGLILGSIVGWEQCRLKRQNDKEFTQLAIQTVAKKPKPMLHKDEKSIENLRRIEALKKDWDKHPNDISNDTKPWYKVW</sequence>
<keyword evidence="8 9" id="KW-0472">Membrane</keyword>
<dbReference type="Proteomes" id="UP000005220">
    <property type="component" value="Chromosome 5"/>
</dbReference>
<keyword evidence="12" id="KW-1185">Reference proteome</keyword>
<dbReference type="GO" id="GO:0005743">
    <property type="term" value="C:mitochondrial inner membrane"/>
    <property type="evidence" value="ECO:0007669"/>
    <property type="project" value="UniProtKB-SubCell"/>
</dbReference>
<feature type="transmembrane region" description="Helical" evidence="10">
    <location>
        <begin position="69"/>
        <end position="88"/>
    </location>
</feature>
<keyword evidence="4 10" id="KW-0812">Transmembrane</keyword>
<dbReference type="OrthoDB" id="14603at2759"/>
<dbReference type="PIRSF" id="PIRSF007871">
    <property type="entry name" value="Cox20"/>
    <property type="match status" value="1"/>
</dbReference>
<evidence type="ECO:0000256" key="9">
    <source>
        <dbReference type="PIRNR" id="PIRNR007871"/>
    </source>
</evidence>
<evidence type="ECO:0000256" key="8">
    <source>
        <dbReference type="ARBA" id="ARBA00023136"/>
    </source>
</evidence>
<evidence type="ECO:0000256" key="6">
    <source>
        <dbReference type="ARBA" id="ARBA00022989"/>
    </source>
</evidence>
<evidence type="ECO:0000256" key="1">
    <source>
        <dbReference type="ARBA" id="ARBA00004273"/>
    </source>
</evidence>
<dbReference type="GO" id="GO:0033617">
    <property type="term" value="P:mitochondrial respiratory chain complex IV assembly"/>
    <property type="evidence" value="ECO:0007669"/>
    <property type="project" value="EnsemblFungi"/>
</dbReference>
<dbReference type="InParanoid" id="H2AVM1"/>
<dbReference type="PANTHER" id="PTHR31586:SF1">
    <property type="entry name" value="CYTOCHROME C OXIDASE ASSEMBLY PROTEIN COX20, MITOCHONDRIAL"/>
    <property type="match status" value="1"/>
</dbReference>
<protein>
    <recommendedName>
        <fullName evidence="3 9">Cytochrome c oxidase assembly protein COX20, mitochondrial</fullName>
    </recommendedName>
</protein>
<dbReference type="Pfam" id="PF12597">
    <property type="entry name" value="Cox20"/>
    <property type="match status" value="1"/>
</dbReference>
<evidence type="ECO:0000256" key="4">
    <source>
        <dbReference type="ARBA" id="ARBA00022692"/>
    </source>
</evidence>
<dbReference type="KEGG" id="kaf:KAFR_0E02690"/>
<name>H2AVM1_KAZAF</name>
<comment type="subcellular location">
    <subcellularLocation>
        <location evidence="1 9">Mitochondrion inner membrane</location>
    </subcellularLocation>
</comment>
<accession>H2AVM1</accession>
<gene>
    <name evidence="11" type="primary">KAFR0E02690</name>
    <name evidence="11" type="ORF">KAFR_0E02690</name>
</gene>
<evidence type="ECO:0000256" key="7">
    <source>
        <dbReference type="ARBA" id="ARBA00023128"/>
    </source>
</evidence>
<dbReference type="GeneID" id="13883158"/>
<dbReference type="GO" id="GO:0043069">
    <property type="term" value="P:negative regulation of programmed cell death"/>
    <property type="evidence" value="ECO:0007669"/>
    <property type="project" value="EnsemblFungi"/>
</dbReference>
<evidence type="ECO:0000256" key="10">
    <source>
        <dbReference type="SAM" id="Phobius"/>
    </source>
</evidence>
<dbReference type="AlphaFoldDB" id="H2AVM1"/>
<evidence type="ECO:0000256" key="2">
    <source>
        <dbReference type="ARBA" id="ARBA00009575"/>
    </source>
</evidence>
<organism evidence="11 12">
    <name type="scientific">Kazachstania africana (strain ATCC 22294 / BCRC 22015 / CBS 2517 / CECT 1963 / NBRC 1671 / NRRL Y-8276)</name>
    <name type="common">Yeast</name>
    <name type="synonym">Kluyveromyces africanus</name>
    <dbReference type="NCBI Taxonomy" id="1071382"/>
    <lineage>
        <taxon>Eukaryota</taxon>
        <taxon>Fungi</taxon>
        <taxon>Dikarya</taxon>
        <taxon>Ascomycota</taxon>
        <taxon>Saccharomycotina</taxon>
        <taxon>Saccharomycetes</taxon>
        <taxon>Saccharomycetales</taxon>
        <taxon>Saccharomycetaceae</taxon>
        <taxon>Kazachstania</taxon>
    </lineage>
</organism>
<comment type="function">
    <text evidence="9">Involved in the assembly of the cytochrome c oxidase complex.</text>
</comment>
<keyword evidence="6 10" id="KW-1133">Transmembrane helix</keyword>